<name>A0A2P9DHG6_PLARE</name>
<accession>A0A2P9DHG6</accession>
<dbReference type="InterPro" id="IPR006373">
    <property type="entry name" value="VSA_Rifin"/>
</dbReference>
<feature type="chain" id="PRO_5015158381" evidence="2">
    <location>
        <begin position="23"/>
        <end position="341"/>
    </location>
</feature>
<feature type="transmembrane region" description="Helical" evidence="1">
    <location>
        <begin position="298"/>
        <end position="321"/>
    </location>
</feature>
<reference evidence="3 4" key="1">
    <citation type="submission" date="2016-09" db="EMBL/GenBank/DDBJ databases">
        <authorList>
            <consortium name="Pathogen Informatics"/>
        </authorList>
    </citation>
    <scope>NUCLEOTIDE SEQUENCE [LARGE SCALE GENOMIC DNA]</scope>
</reference>
<dbReference type="VEuPathDB" id="PlasmoDB:PRCDC_0052900"/>
<dbReference type="OrthoDB" id="379111at2759"/>
<keyword evidence="1" id="KW-1133">Transmembrane helix</keyword>
<dbReference type="Proteomes" id="UP000240500">
    <property type="component" value="Chromosome 12"/>
</dbReference>
<keyword evidence="1" id="KW-0472">Membrane</keyword>
<sequence>MKLHYSRRLLFALPLNIFVTSSSNVYNKNKPYIITRHIPIYTSRVFRKCDTQSSNYDKDADMKSVKENFHRQTSQRFEVYEERMKVKRQKHKEQRDKNTEQIIEKDKMDKSLEEKGCLKYGCGLEGVAESVGLFGGLGIYGWKSAALAVEKKAAMVEATVKGAAKGVAKVIELVNVEFGILTLGAQTLETVLNVINYTNEKLINESIYMQYQSTCQCIDPGPVTVDPEPICISVGNKSVPGLGGQGVFVKEIKVIEKNIGTIVSKAKNVAVEALKRATEEVIKTSTSAVEYIFSSCQIAIIASVVAILVIVLVMVFIYLILRYRRKKKMNKKAHYTKLLNE</sequence>
<gene>
    <name evidence="3" type="ORF">PRG01_1204300</name>
</gene>
<organism evidence="3 4">
    <name type="scientific">Plasmodium reichenowi</name>
    <dbReference type="NCBI Taxonomy" id="5854"/>
    <lineage>
        <taxon>Eukaryota</taxon>
        <taxon>Sar</taxon>
        <taxon>Alveolata</taxon>
        <taxon>Apicomplexa</taxon>
        <taxon>Aconoidasida</taxon>
        <taxon>Haemosporida</taxon>
        <taxon>Plasmodiidae</taxon>
        <taxon>Plasmodium</taxon>
        <taxon>Plasmodium (Laverania)</taxon>
    </lineage>
</organism>
<keyword evidence="1" id="KW-0812">Transmembrane</keyword>
<feature type="signal peptide" evidence="2">
    <location>
        <begin position="1"/>
        <end position="22"/>
    </location>
</feature>
<dbReference type="EMBL" id="LT969575">
    <property type="protein sequence ID" value="SOV80453.1"/>
    <property type="molecule type" value="Genomic_DNA"/>
</dbReference>
<evidence type="ECO:0000313" key="4">
    <source>
        <dbReference type="Proteomes" id="UP000240500"/>
    </source>
</evidence>
<evidence type="ECO:0000256" key="1">
    <source>
        <dbReference type="SAM" id="Phobius"/>
    </source>
</evidence>
<proteinExistence type="predicted"/>
<dbReference type="VEuPathDB" id="PlasmoDB:PRG01_1204300"/>
<keyword evidence="2" id="KW-0732">Signal</keyword>
<dbReference type="AlphaFoldDB" id="A0A2P9DHG6"/>
<dbReference type="Pfam" id="PF02009">
    <property type="entry name" value="RIFIN"/>
    <property type="match status" value="1"/>
</dbReference>
<protein>
    <submittedName>
        <fullName evidence="3">Rifin PIR protein, putative</fullName>
    </submittedName>
</protein>
<evidence type="ECO:0000313" key="3">
    <source>
        <dbReference type="EMBL" id="SOV80453.1"/>
    </source>
</evidence>
<evidence type="ECO:0000256" key="2">
    <source>
        <dbReference type="SAM" id="SignalP"/>
    </source>
</evidence>